<evidence type="ECO:0000256" key="3">
    <source>
        <dbReference type="ARBA" id="ARBA00022692"/>
    </source>
</evidence>
<evidence type="ECO:0000313" key="7">
    <source>
        <dbReference type="EMBL" id="QES90112.1"/>
    </source>
</evidence>
<evidence type="ECO:0000256" key="1">
    <source>
        <dbReference type="ARBA" id="ARBA00004651"/>
    </source>
</evidence>
<gene>
    <name evidence="7" type="ORF">E0W69_016125</name>
</gene>
<dbReference type="AlphaFoldDB" id="A0A5P2G872"/>
<keyword evidence="8" id="KW-1185">Reference proteome</keyword>
<evidence type="ECO:0000313" key="8">
    <source>
        <dbReference type="Proteomes" id="UP000292424"/>
    </source>
</evidence>
<evidence type="ECO:0000256" key="4">
    <source>
        <dbReference type="ARBA" id="ARBA00022989"/>
    </source>
</evidence>
<keyword evidence="3 6" id="KW-0812">Transmembrane</keyword>
<dbReference type="EMBL" id="CP044016">
    <property type="protein sequence ID" value="QES90112.1"/>
    <property type="molecule type" value="Genomic_DNA"/>
</dbReference>
<dbReference type="KEGG" id="arac:E0W69_016125"/>
<reference evidence="7 8" key="1">
    <citation type="submission" date="2019-09" db="EMBL/GenBank/DDBJ databases">
        <title>Complete genome sequence of Arachidicoccus sp. B3-10 isolated from apple orchard soil.</title>
        <authorList>
            <person name="Kim H.S."/>
            <person name="Han K.-I."/>
            <person name="Suh M.K."/>
            <person name="Lee K.C."/>
            <person name="Eom M.K."/>
            <person name="Kim J.-S."/>
            <person name="Kang S.W."/>
            <person name="Sin Y."/>
            <person name="Lee J.-S."/>
        </authorList>
    </citation>
    <scope>NUCLEOTIDE SEQUENCE [LARGE SCALE GENOMIC DNA]</scope>
    <source>
        <strain evidence="7 8">B3-10</strain>
    </source>
</reference>
<organism evidence="7 8">
    <name type="scientific">Rhizosphaericola mali</name>
    <dbReference type="NCBI Taxonomy" id="2545455"/>
    <lineage>
        <taxon>Bacteria</taxon>
        <taxon>Pseudomonadati</taxon>
        <taxon>Bacteroidota</taxon>
        <taxon>Chitinophagia</taxon>
        <taxon>Chitinophagales</taxon>
        <taxon>Chitinophagaceae</taxon>
        <taxon>Rhizosphaericola</taxon>
    </lineage>
</organism>
<evidence type="ECO:0000256" key="2">
    <source>
        <dbReference type="ARBA" id="ARBA00022475"/>
    </source>
</evidence>
<feature type="transmembrane region" description="Helical" evidence="6">
    <location>
        <begin position="176"/>
        <end position="198"/>
    </location>
</feature>
<feature type="transmembrane region" description="Helical" evidence="6">
    <location>
        <begin position="15"/>
        <end position="33"/>
    </location>
</feature>
<feature type="transmembrane region" description="Helical" evidence="6">
    <location>
        <begin position="299"/>
        <end position="328"/>
    </location>
</feature>
<dbReference type="Proteomes" id="UP000292424">
    <property type="component" value="Chromosome"/>
</dbReference>
<evidence type="ECO:0000256" key="6">
    <source>
        <dbReference type="SAM" id="Phobius"/>
    </source>
</evidence>
<dbReference type="InterPro" id="IPR022791">
    <property type="entry name" value="L-PG_synthase/AglD"/>
</dbReference>
<protein>
    <submittedName>
        <fullName evidence="7">Flippase-like domain-containing protein</fullName>
    </submittedName>
</protein>
<dbReference type="OrthoDB" id="1121314at2"/>
<evidence type="ECO:0000256" key="5">
    <source>
        <dbReference type="ARBA" id="ARBA00023136"/>
    </source>
</evidence>
<accession>A0A5P2G872</accession>
<feature type="transmembrane region" description="Helical" evidence="6">
    <location>
        <begin position="85"/>
        <end position="107"/>
    </location>
</feature>
<proteinExistence type="predicted"/>
<feature type="transmembrane region" description="Helical" evidence="6">
    <location>
        <begin position="127"/>
        <end position="156"/>
    </location>
</feature>
<sequence>MGLARSNLHPKFKKVLDYCVGPLLFVVLTYFIVKNIKETQNITAAWVEIKAAFYSHAWLLSILLLLMCVNWGLEAKKWQLLIRPVQKVSLFTGFQAVLSGLSFSIFIPNGLGEYLGRMMYMQEGKRLRSLSVSFVGSLSQVIITFITGIAGTFLLIYPMRMEHSVSGISTLWLKGLLFVLAGITIVLIILYFKISWIIKWIEKIPFFKKYIYIIQSLETYDTRLLSKVLFFAFVRYIIFILQYLLVFFILGVEMPVAETMYATASMFLLMAIIPTIPAAEVGVRGELSLQLFGLLSLNKLGIISSAILIWLVNLILPALIGSCFVLGIKIFRNK</sequence>
<feature type="transmembrane region" description="Helical" evidence="6">
    <location>
        <begin position="53"/>
        <end position="73"/>
    </location>
</feature>
<keyword evidence="4 6" id="KW-1133">Transmembrane helix</keyword>
<comment type="subcellular location">
    <subcellularLocation>
        <location evidence="1">Cell membrane</location>
        <topology evidence="1">Multi-pass membrane protein</topology>
    </subcellularLocation>
</comment>
<keyword evidence="2" id="KW-1003">Cell membrane</keyword>
<name>A0A5P2G872_9BACT</name>
<dbReference type="Pfam" id="PF03706">
    <property type="entry name" value="LPG_synthase_TM"/>
    <property type="match status" value="1"/>
</dbReference>
<feature type="transmembrane region" description="Helical" evidence="6">
    <location>
        <begin position="228"/>
        <end position="252"/>
    </location>
</feature>
<dbReference type="GO" id="GO:0005886">
    <property type="term" value="C:plasma membrane"/>
    <property type="evidence" value="ECO:0007669"/>
    <property type="project" value="UniProtKB-SubCell"/>
</dbReference>
<keyword evidence="5 6" id="KW-0472">Membrane</keyword>